<comment type="caution">
    <text evidence="4">The sequence shown here is derived from an EMBL/GenBank/DDBJ whole genome shotgun (WGS) entry which is preliminary data.</text>
</comment>
<keyword evidence="2" id="KW-0732">Signal</keyword>
<dbReference type="InterPro" id="IPR019734">
    <property type="entry name" value="TPR_rpt"/>
</dbReference>
<dbReference type="InterPro" id="IPR011990">
    <property type="entry name" value="TPR-like_helical_dom_sf"/>
</dbReference>
<evidence type="ECO:0000256" key="2">
    <source>
        <dbReference type="SAM" id="SignalP"/>
    </source>
</evidence>
<organism evidence="4">
    <name type="scientific">Desulfofervidus auxilii</name>
    <dbReference type="NCBI Taxonomy" id="1621989"/>
    <lineage>
        <taxon>Bacteria</taxon>
        <taxon>Pseudomonadati</taxon>
        <taxon>Thermodesulfobacteriota</taxon>
        <taxon>Candidatus Desulfofervidia</taxon>
        <taxon>Candidatus Desulfofervidales</taxon>
        <taxon>Candidatus Desulfofervidaceae</taxon>
        <taxon>Candidatus Desulfofervidus</taxon>
    </lineage>
</organism>
<dbReference type="SUPFAM" id="SSF49265">
    <property type="entry name" value="Fibronectin type III"/>
    <property type="match status" value="1"/>
</dbReference>
<dbReference type="InterPro" id="IPR036116">
    <property type="entry name" value="FN3_sf"/>
</dbReference>
<feature type="domain" description="Periplasmic copper-binding protein NosD beta helix" evidence="3">
    <location>
        <begin position="467"/>
        <end position="593"/>
    </location>
</feature>
<reference evidence="4" key="1">
    <citation type="journal article" date="2020" name="mSystems">
        <title>Genome- and Community-Level Interaction Insights into Carbon Utilization and Element Cycling Functions of Hydrothermarchaeota in Hydrothermal Sediment.</title>
        <authorList>
            <person name="Zhou Z."/>
            <person name="Liu Y."/>
            <person name="Xu W."/>
            <person name="Pan J."/>
            <person name="Luo Z.H."/>
            <person name="Li M."/>
        </authorList>
    </citation>
    <scope>NUCLEOTIDE SEQUENCE [LARGE SCALE GENOMIC DNA]</scope>
    <source>
        <strain evidence="4">HyVt-233</strain>
    </source>
</reference>
<dbReference type="SUPFAM" id="SSF51126">
    <property type="entry name" value="Pectin lyase-like"/>
    <property type="match status" value="1"/>
</dbReference>
<gene>
    <name evidence="4" type="ORF">ENG63_05875</name>
</gene>
<dbReference type="InterPro" id="IPR013783">
    <property type="entry name" value="Ig-like_fold"/>
</dbReference>
<dbReference type="Pfam" id="PF05048">
    <property type="entry name" value="NosD"/>
    <property type="match status" value="1"/>
</dbReference>
<dbReference type="Gene3D" id="2.60.40.10">
    <property type="entry name" value="Immunoglobulins"/>
    <property type="match status" value="1"/>
</dbReference>
<dbReference type="Proteomes" id="UP000886289">
    <property type="component" value="Unassembled WGS sequence"/>
</dbReference>
<feature type="signal peptide" evidence="2">
    <location>
        <begin position="1"/>
        <end position="22"/>
    </location>
</feature>
<dbReference type="EMBL" id="DRBS01000226">
    <property type="protein sequence ID" value="HDD44369.1"/>
    <property type="molecule type" value="Genomic_DNA"/>
</dbReference>
<dbReference type="InterPro" id="IPR007742">
    <property type="entry name" value="NosD_dom"/>
</dbReference>
<feature type="chain" id="PRO_5027991497" description="Periplasmic copper-binding protein NosD beta helix domain-containing protein" evidence="2">
    <location>
        <begin position="23"/>
        <end position="747"/>
    </location>
</feature>
<dbReference type="CDD" id="cd00063">
    <property type="entry name" value="FN3"/>
    <property type="match status" value="1"/>
</dbReference>
<dbReference type="Gene3D" id="1.25.40.10">
    <property type="entry name" value="Tetratricopeptide repeat domain"/>
    <property type="match status" value="1"/>
</dbReference>
<evidence type="ECO:0000313" key="4">
    <source>
        <dbReference type="EMBL" id="HDD44369.1"/>
    </source>
</evidence>
<dbReference type="InterPro" id="IPR003961">
    <property type="entry name" value="FN3_dom"/>
</dbReference>
<dbReference type="SUPFAM" id="SSF48452">
    <property type="entry name" value="TPR-like"/>
    <property type="match status" value="1"/>
</dbReference>
<evidence type="ECO:0000256" key="1">
    <source>
        <dbReference type="PROSITE-ProRule" id="PRU00339"/>
    </source>
</evidence>
<dbReference type="InterPro" id="IPR011050">
    <property type="entry name" value="Pectin_lyase_fold/virulence"/>
</dbReference>
<feature type="repeat" description="TPR" evidence="1">
    <location>
        <begin position="699"/>
        <end position="732"/>
    </location>
</feature>
<feature type="repeat" description="TPR" evidence="1">
    <location>
        <begin position="632"/>
        <end position="665"/>
    </location>
</feature>
<evidence type="ECO:0000259" key="3">
    <source>
        <dbReference type="Pfam" id="PF05048"/>
    </source>
</evidence>
<accession>A0A7C0Y5T9</accession>
<name>A0A7C0Y5T9_DESA2</name>
<proteinExistence type="predicted"/>
<dbReference type="PROSITE" id="PS50005">
    <property type="entry name" value="TPR"/>
    <property type="match status" value="2"/>
</dbReference>
<keyword evidence="1" id="KW-0802">TPR repeat</keyword>
<sequence length="747" mass="83691">MKKFIICFLIALISLNISCLYAAKKEKSKKQVYYIAEKDLPRRIAIFPPFFVKKISSQSYVSQLIRGVIQNYLVGKGFVSLPFASVDAKLGKEISFKKFSLKEAFKKLPEADGIVTINVYKLSRVNIAFIEYYKVDAELCLYSRNKNKKLGCWRETATRKKVALAADPLGAIATVVSSAITSAGDIHIKNVIFEWAFKVSSLIPGFSEAMKRPKILRVVTNITSEPFKLGDKILVGIEGDAGLNASFDLGEFKKGINMSEIEPGIYKGVYVVQEGDNLKNGILVVHLTRPDGQRRDWIETSPFITIDGCPPKIPRNLTAEIRQKAIKLNWHTDDAETIAFLILRSNNPLTDYKEIAKVKEFTYEDKDIEPGKNYFYRVIALDDAGNQSKPLQYGPISLPVLTEQTLPKTLSGTYLSGKYLLEKTATVPLGVNAKIGPDVIITCSKETSIIVEGELLLKETIFKPQTDNWIGIEVAPTGKLIVEDSTISGAKNALLIKGKASCTNLTIEKGNIGLIIDSNHKVEVKKSSFINLHPAISIQEGEVEITECKFKENEVAIEILSGQPHISKNNFWQNKVNIKSNIPLTLKANYFGTKEPGNFLLIGKIEVKSFLNAPYPQGEEKELDPKKLEKLAESLREKGINALNKGNYGQAYELLEKSLKTWPQKDTYIYLIYTLSALGEDVKLKQIIEEALNKYPYETKIYQISVRYYLQTNQKEEAKRLLKKGLKLNPNNPSLEAMLPLVQGKEE</sequence>
<protein>
    <recommendedName>
        <fullName evidence="3">Periplasmic copper-binding protein NosD beta helix domain-containing protein</fullName>
    </recommendedName>
</protein>
<dbReference type="AlphaFoldDB" id="A0A7C0Y5T9"/>